<proteinExistence type="predicted"/>
<dbReference type="SMR" id="Q9A335"/>
<dbReference type="SMART" id="SM00857">
    <property type="entry name" value="Resolvase"/>
    <property type="match status" value="1"/>
</dbReference>
<dbReference type="Proteomes" id="UP000001816">
    <property type="component" value="Chromosome"/>
</dbReference>
<dbReference type="KEGG" id="ccr:CC_3371"/>
<dbReference type="CDD" id="cd03768">
    <property type="entry name" value="SR_ResInv"/>
    <property type="match status" value="1"/>
</dbReference>
<sequence>MGGRGFPLARGRRVCDGRMMKVVGYYRVPPAPGVFFSPAQEERLLLLGCEQVFSDRCLASGVVRPGLERALEALEPGGVLGAPSLHALGGDLVAVMDIVLKLRARDLHLVIQQPEIDTRQNSGFFDACQALAAFNGERAMVRRAETALVAKGAKAGGLKGLKAAEDKSE</sequence>
<protein>
    <submittedName>
        <fullName evidence="2">DNA invertase, putative</fullName>
    </submittedName>
</protein>
<evidence type="ECO:0000259" key="1">
    <source>
        <dbReference type="SMART" id="SM00857"/>
    </source>
</evidence>
<evidence type="ECO:0000313" key="3">
    <source>
        <dbReference type="Proteomes" id="UP000001816"/>
    </source>
</evidence>
<organism evidence="2 3">
    <name type="scientific">Caulobacter vibrioides (strain ATCC 19089 / CIP 103742 / CB 15)</name>
    <name type="common">Caulobacter crescentus</name>
    <dbReference type="NCBI Taxonomy" id="190650"/>
    <lineage>
        <taxon>Bacteria</taxon>
        <taxon>Pseudomonadati</taxon>
        <taxon>Pseudomonadota</taxon>
        <taxon>Alphaproteobacteria</taxon>
        <taxon>Caulobacterales</taxon>
        <taxon>Caulobacteraceae</taxon>
        <taxon>Caulobacter</taxon>
    </lineage>
</organism>
<dbReference type="HOGENOM" id="CLU_1737248_0_0_5"/>
<dbReference type="STRING" id="190650.CC_3371"/>
<dbReference type="eggNOG" id="COG1961">
    <property type="taxonomic scope" value="Bacteria"/>
</dbReference>
<dbReference type="SUPFAM" id="SSF53041">
    <property type="entry name" value="Resolvase-like"/>
    <property type="match status" value="1"/>
</dbReference>
<keyword evidence="3" id="KW-1185">Reference proteome</keyword>
<dbReference type="GO" id="GO:0003677">
    <property type="term" value="F:DNA binding"/>
    <property type="evidence" value="ECO:0007669"/>
    <property type="project" value="InterPro"/>
</dbReference>
<dbReference type="GO" id="GO:0000150">
    <property type="term" value="F:DNA strand exchange activity"/>
    <property type="evidence" value="ECO:0007669"/>
    <property type="project" value="InterPro"/>
</dbReference>
<dbReference type="PIR" id="A87667">
    <property type="entry name" value="A87667"/>
</dbReference>
<accession>Q9A335</accession>
<dbReference type="InterPro" id="IPR036162">
    <property type="entry name" value="Resolvase-like_N_sf"/>
</dbReference>
<gene>
    <name evidence="2" type="ordered locus">CC_3371</name>
</gene>
<dbReference type="PATRIC" id="fig|190650.5.peg.3377"/>
<dbReference type="Pfam" id="PF00239">
    <property type="entry name" value="Resolvase"/>
    <property type="match status" value="1"/>
</dbReference>
<dbReference type="EnsemblBacteria" id="AAK25333">
    <property type="protein sequence ID" value="AAK25333"/>
    <property type="gene ID" value="CC_3371"/>
</dbReference>
<reference evidence="2 3" key="1">
    <citation type="journal article" date="2001" name="Proc. Natl. Acad. Sci. U.S.A.">
        <title>Complete genome sequence of Caulobacter crescentus.</title>
        <authorList>
            <person name="Nierman W.C."/>
            <person name="Feldblyum T.V."/>
            <person name="Laub M.T."/>
            <person name="Paulsen I.T."/>
            <person name="Nelson K.E."/>
            <person name="Eisen J.A."/>
            <person name="Heidelberg J.F."/>
            <person name="Alley M.R."/>
            <person name="Ohta N."/>
            <person name="Maddock J.R."/>
            <person name="Potocka I."/>
            <person name="Nelson W.C."/>
            <person name="Newton A."/>
            <person name="Stephens C."/>
            <person name="Phadke N.D."/>
            <person name="Ely B."/>
            <person name="DeBoy R.T."/>
            <person name="Dodson R.J."/>
            <person name="Durkin A.S."/>
            <person name="Gwinn M.L."/>
            <person name="Haft D.H."/>
            <person name="Kolonay J.F."/>
            <person name="Smit J."/>
            <person name="Craven M.B."/>
            <person name="Khouri H."/>
            <person name="Shetty J."/>
            <person name="Berry K."/>
            <person name="Utterback T."/>
            <person name="Tran K."/>
            <person name="Wolf A."/>
            <person name="Vamathevan J."/>
            <person name="Ermolaeva M."/>
            <person name="White O."/>
            <person name="Salzberg S.L."/>
            <person name="Venter J.C."/>
            <person name="Shapiro L."/>
            <person name="Fraser C.M."/>
        </authorList>
    </citation>
    <scope>NUCLEOTIDE SEQUENCE [LARGE SCALE GENOMIC DNA]</scope>
    <source>
        <strain evidence="3">ATCC 19089 / CB15</strain>
    </source>
</reference>
<dbReference type="EMBL" id="AE005673">
    <property type="protein sequence ID" value="AAK25333.1"/>
    <property type="molecule type" value="Genomic_DNA"/>
</dbReference>
<dbReference type="AlphaFoldDB" id="Q9A335"/>
<feature type="domain" description="Resolvase/invertase-type recombinase catalytic" evidence="1">
    <location>
        <begin position="22"/>
        <end position="154"/>
    </location>
</feature>
<dbReference type="BioCyc" id="CAULO:CC3371-MONOMER"/>
<name>Q9A335_CAUVC</name>
<evidence type="ECO:0000313" key="2">
    <source>
        <dbReference type="EMBL" id="AAK25333.1"/>
    </source>
</evidence>
<dbReference type="Gene3D" id="3.40.50.1390">
    <property type="entry name" value="Resolvase, N-terminal catalytic domain"/>
    <property type="match status" value="1"/>
</dbReference>
<dbReference type="InterPro" id="IPR006119">
    <property type="entry name" value="Resolv_N"/>
</dbReference>